<sequence length="296" mass="33263">MRLVMLLCCLVSARAGAIDALLSAEPMPLWQEQPWALRYILKLDAPYFFDIRATRGKKKLSEARPGQEQEIEAVAQGVRTYVVENAFLEREEVFASLLLEFNRSGELVSRHSSRAPLFGHLAQDDELVLATGNGTQDFVFGLGQWQTASLGEGSGTLPALCTKEDEQRYRPNFRPSSVLGGFGCREWRAYLENRKLPYIDVTSYELEDDRSAKPDRKGRYPQRILATIRPVIGWGRFDLPAKPVIGRHGKSWFCLHDCPGGDFPGFIPNIASWAARSGWPVPKPPKRMPLFPDPSS</sequence>
<keyword evidence="3" id="KW-1185">Reference proteome</keyword>
<keyword evidence="1" id="KW-0732">Signal</keyword>
<accession>A0ABX2IPY0</accession>
<evidence type="ECO:0000256" key="1">
    <source>
        <dbReference type="SAM" id="SignalP"/>
    </source>
</evidence>
<evidence type="ECO:0000313" key="2">
    <source>
        <dbReference type="EMBL" id="NSL57072.1"/>
    </source>
</evidence>
<feature type="chain" id="PRO_5047505306" evidence="1">
    <location>
        <begin position="18"/>
        <end position="296"/>
    </location>
</feature>
<proteinExistence type="predicted"/>
<comment type="caution">
    <text evidence="2">The sequence shown here is derived from an EMBL/GenBank/DDBJ whole genome shotgun (WGS) entry which is preliminary data.</text>
</comment>
<feature type="signal peptide" evidence="1">
    <location>
        <begin position="1"/>
        <end position="17"/>
    </location>
</feature>
<dbReference type="Proteomes" id="UP000778523">
    <property type="component" value="Unassembled WGS sequence"/>
</dbReference>
<gene>
    <name evidence="2" type="ORF">HJ583_018755</name>
</gene>
<dbReference type="EMBL" id="JABCSC020000007">
    <property type="protein sequence ID" value="NSL57072.1"/>
    <property type="molecule type" value="Genomic_DNA"/>
</dbReference>
<name>A0ABX2IPY0_9RHOO</name>
<protein>
    <submittedName>
        <fullName evidence="2">Uncharacterized protein</fullName>
    </submittedName>
</protein>
<evidence type="ECO:0000313" key="3">
    <source>
        <dbReference type="Proteomes" id="UP000778523"/>
    </source>
</evidence>
<reference evidence="2 3" key="1">
    <citation type="submission" date="2020-06" db="EMBL/GenBank/DDBJ databases">
        <title>Draft genome of Uliginosibacterium sp. IMCC34675.</title>
        <authorList>
            <person name="Song J."/>
        </authorList>
    </citation>
    <scope>NUCLEOTIDE SEQUENCE [LARGE SCALE GENOMIC DNA]</scope>
    <source>
        <strain evidence="2 3">IMCC34675</strain>
    </source>
</reference>
<organism evidence="2 3">
    <name type="scientific">Uliginosibacterium aquaticum</name>
    <dbReference type="NCBI Taxonomy" id="2731212"/>
    <lineage>
        <taxon>Bacteria</taxon>
        <taxon>Pseudomonadati</taxon>
        <taxon>Pseudomonadota</taxon>
        <taxon>Betaproteobacteria</taxon>
        <taxon>Rhodocyclales</taxon>
        <taxon>Zoogloeaceae</taxon>
        <taxon>Uliginosibacterium</taxon>
    </lineage>
</organism>
<dbReference type="RefSeq" id="WP_170023334.1">
    <property type="nucleotide sequence ID" value="NZ_JABCSC020000007.1"/>
</dbReference>